<dbReference type="OrthoDB" id="185175at2759"/>
<feature type="compositionally biased region" description="Polar residues" evidence="2">
    <location>
        <begin position="402"/>
        <end position="412"/>
    </location>
</feature>
<dbReference type="PROSITE" id="PS50238">
    <property type="entry name" value="RHOGAP"/>
    <property type="match status" value="1"/>
</dbReference>
<dbReference type="InterPro" id="IPR044785">
    <property type="entry name" value="RopGAP1-5"/>
</dbReference>
<gene>
    <name evidence="5" type="ORF">DEO72_LG6g2889</name>
</gene>
<dbReference type="PANTHER" id="PTHR23177">
    <property type="entry name" value="MKIAA1688 PROTEIN"/>
    <property type="match status" value="1"/>
</dbReference>
<evidence type="ECO:0000313" key="5">
    <source>
        <dbReference type="EMBL" id="QCD98171.1"/>
    </source>
</evidence>
<feature type="domain" description="Rho-GAP" evidence="4">
    <location>
        <begin position="109"/>
        <end position="289"/>
    </location>
</feature>
<evidence type="ECO:0000259" key="4">
    <source>
        <dbReference type="PROSITE" id="PS50238"/>
    </source>
</evidence>
<sequence length="445" mass="48500">MTGQVVVTSVGGCGAGKGRRAAEEDQNPASPVAVLLAALRKSMVACSVDSPDDVISAVHHPMEIGWPTNVKHVSHVTFDRFNGFLGLPLELEVHVPAPVPSASVSVFGVSAESMQCSYDSKGNSVPTILLLMQERLYSQGGLKAEGIFRINPENTEEEHLREQLNKGVVPDDIDVHCLAGLIKAWFRELPSGVLDGLSPEQVIECDTEEDCVQLVKQLKPTESALLNWAIDLMADVVAEEDYNKMDARNIAMVFAPNMTQMSDPLTALMHAVQVMNLLKTLILNTLRKREEAAEGGYSPMSSGSSDRQSEGDYDSQQDDDDGDHHDHHLHDVIYSPTSEEDEEGDASSVSEIVECFLKRLDEKTKRFSEKPVDNNLESNLSFTDIKTENSCSSFSSEDDSRTTLTAEESNADTSSSSMGSTSTNDVEMIDKFPDPVSLVPLFASS</sequence>
<feature type="domain" description="CRIB" evidence="3">
    <location>
        <begin position="64"/>
        <end position="77"/>
    </location>
</feature>
<dbReference type="InterPro" id="IPR008936">
    <property type="entry name" value="Rho_GTPase_activation_prot"/>
</dbReference>
<feature type="compositionally biased region" description="Low complexity" evidence="2">
    <location>
        <begin position="413"/>
        <end position="423"/>
    </location>
</feature>
<dbReference type="GO" id="GO:0005096">
    <property type="term" value="F:GTPase activator activity"/>
    <property type="evidence" value="ECO:0007669"/>
    <property type="project" value="UniProtKB-KW"/>
</dbReference>
<dbReference type="PANTHER" id="PTHR23177:SF62">
    <property type="entry name" value="RHO GTPASE ACTIVATION PROTEIN-RELATED"/>
    <property type="match status" value="1"/>
</dbReference>
<dbReference type="Proteomes" id="UP000501690">
    <property type="component" value="Linkage Group LG6"/>
</dbReference>
<dbReference type="SUPFAM" id="SSF48350">
    <property type="entry name" value="GTPase activation domain, GAP"/>
    <property type="match status" value="1"/>
</dbReference>
<dbReference type="AlphaFoldDB" id="A0A4D6MCP4"/>
<dbReference type="InterPro" id="IPR000198">
    <property type="entry name" value="RhoGAP_dom"/>
</dbReference>
<feature type="region of interest" description="Disordered" evidence="2">
    <location>
        <begin position="292"/>
        <end position="329"/>
    </location>
</feature>
<proteinExistence type="predicted"/>
<dbReference type="GO" id="GO:0007165">
    <property type="term" value="P:signal transduction"/>
    <property type="evidence" value="ECO:0007669"/>
    <property type="project" value="InterPro"/>
</dbReference>
<dbReference type="Pfam" id="PF00620">
    <property type="entry name" value="RhoGAP"/>
    <property type="match status" value="1"/>
</dbReference>
<protein>
    <submittedName>
        <fullName evidence="5">RalA-binding protein 1</fullName>
    </submittedName>
</protein>
<dbReference type="Gramene" id="Vigun01g185600.1.v1.2">
    <property type="protein sequence ID" value="Vigun01g185600.1.v1.2"/>
    <property type="gene ID" value="Vigun01g185600.v1.2"/>
</dbReference>
<keyword evidence="1" id="KW-0343">GTPase activation</keyword>
<evidence type="ECO:0000256" key="1">
    <source>
        <dbReference type="ARBA" id="ARBA00022468"/>
    </source>
</evidence>
<dbReference type="SMART" id="SM00285">
    <property type="entry name" value="PBD"/>
    <property type="match status" value="1"/>
</dbReference>
<dbReference type="EMBL" id="CP039350">
    <property type="protein sequence ID" value="QCD98171.1"/>
    <property type="molecule type" value="Genomic_DNA"/>
</dbReference>
<dbReference type="Gene3D" id="1.10.555.10">
    <property type="entry name" value="Rho GTPase activation protein"/>
    <property type="match status" value="1"/>
</dbReference>
<feature type="compositionally biased region" description="Acidic residues" evidence="2">
    <location>
        <begin position="311"/>
        <end position="321"/>
    </location>
</feature>
<dbReference type="InterPro" id="IPR036936">
    <property type="entry name" value="CRIB_dom_sf"/>
</dbReference>
<dbReference type="PROSITE" id="PS50108">
    <property type="entry name" value="CRIB"/>
    <property type="match status" value="1"/>
</dbReference>
<dbReference type="Pfam" id="PF00786">
    <property type="entry name" value="PBD"/>
    <property type="match status" value="1"/>
</dbReference>
<dbReference type="CDD" id="cd00159">
    <property type="entry name" value="RhoGAP"/>
    <property type="match status" value="1"/>
</dbReference>
<organism evidence="5 6">
    <name type="scientific">Vigna unguiculata</name>
    <name type="common">Cowpea</name>
    <dbReference type="NCBI Taxonomy" id="3917"/>
    <lineage>
        <taxon>Eukaryota</taxon>
        <taxon>Viridiplantae</taxon>
        <taxon>Streptophyta</taxon>
        <taxon>Embryophyta</taxon>
        <taxon>Tracheophyta</taxon>
        <taxon>Spermatophyta</taxon>
        <taxon>Magnoliopsida</taxon>
        <taxon>eudicotyledons</taxon>
        <taxon>Gunneridae</taxon>
        <taxon>Pentapetalae</taxon>
        <taxon>rosids</taxon>
        <taxon>fabids</taxon>
        <taxon>Fabales</taxon>
        <taxon>Fabaceae</taxon>
        <taxon>Papilionoideae</taxon>
        <taxon>50 kb inversion clade</taxon>
        <taxon>NPAAA clade</taxon>
        <taxon>indigoferoid/millettioid clade</taxon>
        <taxon>Phaseoleae</taxon>
        <taxon>Vigna</taxon>
    </lineage>
</organism>
<keyword evidence="6" id="KW-1185">Reference proteome</keyword>
<feature type="region of interest" description="Disordered" evidence="2">
    <location>
        <begin position="388"/>
        <end position="428"/>
    </location>
</feature>
<dbReference type="Gene3D" id="3.90.810.10">
    <property type="entry name" value="CRIB domain"/>
    <property type="match status" value="1"/>
</dbReference>
<name>A0A4D6MCP4_VIGUN</name>
<accession>A0A4D6MCP4</accession>
<dbReference type="FunFam" id="1.10.555.10:FF:000046">
    <property type="entry name" value="Rho GTPase-activating protein 5"/>
    <property type="match status" value="1"/>
</dbReference>
<dbReference type="InterPro" id="IPR000095">
    <property type="entry name" value="CRIB_dom"/>
</dbReference>
<dbReference type="SMART" id="SM00324">
    <property type="entry name" value="RhoGAP"/>
    <property type="match status" value="1"/>
</dbReference>
<evidence type="ECO:0000259" key="3">
    <source>
        <dbReference type="PROSITE" id="PS50108"/>
    </source>
</evidence>
<evidence type="ECO:0000313" key="6">
    <source>
        <dbReference type="Proteomes" id="UP000501690"/>
    </source>
</evidence>
<dbReference type="CDD" id="cd00132">
    <property type="entry name" value="CRIB"/>
    <property type="match status" value="1"/>
</dbReference>
<evidence type="ECO:0000256" key="2">
    <source>
        <dbReference type="SAM" id="MobiDB-lite"/>
    </source>
</evidence>
<reference evidence="5 6" key="1">
    <citation type="submission" date="2019-04" db="EMBL/GenBank/DDBJ databases">
        <title>An improved genome assembly and genetic linkage map for asparagus bean, Vigna unguiculata ssp. sesquipedialis.</title>
        <authorList>
            <person name="Xia Q."/>
            <person name="Zhang R."/>
            <person name="Dong Y."/>
        </authorList>
    </citation>
    <scope>NUCLEOTIDE SEQUENCE [LARGE SCALE GENOMIC DNA]</scope>
    <source>
        <tissue evidence="5">Leaf</tissue>
    </source>
</reference>